<organism evidence="1 2">
    <name type="scientific">Mesorhizobium escarrei</name>
    <dbReference type="NCBI Taxonomy" id="666018"/>
    <lineage>
        <taxon>Bacteria</taxon>
        <taxon>Pseudomonadati</taxon>
        <taxon>Pseudomonadota</taxon>
        <taxon>Alphaproteobacteria</taxon>
        <taxon>Hyphomicrobiales</taxon>
        <taxon>Phyllobacteriaceae</taxon>
        <taxon>Mesorhizobium</taxon>
    </lineage>
</organism>
<dbReference type="Proteomes" id="UP001153050">
    <property type="component" value="Unassembled WGS sequence"/>
</dbReference>
<gene>
    <name evidence="1" type="ORF">MES5069_660031</name>
</gene>
<evidence type="ECO:0000313" key="1">
    <source>
        <dbReference type="EMBL" id="CAH2408246.1"/>
    </source>
</evidence>
<dbReference type="EMBL" id="CAKXZT010000164">
    <property type="protein sequence ID" value="CAH2408246.1"/>
    <property type="molecule type" value="Genomic_DNA"/>
</dbReference>
<sequence>MVSGTSWSWTVSGRVEPILSSTPGRFTDASGCFFTYSLMTVSCSGSMMTSWAAATPIPASRSRGSITSQQVFGNPVEMPEAYAWRLSLKKPLFTCGRLEGIERGLLSAVSGQAFLDHSNCFKSGRLVHEWPWLLKRRLSIRYRRNQHRFVIQVDRNRYKRRHLRRSPELKWLNAKTWRWLQ</sequence>
<accession>A0ABN8KGD8</accession>
<reference evidence="1 2" key="1">
    <citation type="submission" date="2022-03" db="EMBL/GenBank/DDBJ databases">
        <authorList>
            <person name="Brunel B."/>
        </authorList>
    </citation>
    <scope>NUCLEOTIDE SEQUENCE [LARGE SCALE GENOMIC DNA]</scope>
    <source>
        <strain evidence="1">STM5069sample</strain>
    </source>
</reference>
<name>A0ABN8KGD8_9HYPH</name>
<proteinExistence type="predicted"/>
<protein>
    <submittedName>
        <fullName evidence="1">Uncharacterized protein</fullName>
    </submittedName>
</protein>
<comment type="caution">
    <text evidence="1">The sequence shown here is derived from an EMBL/GenBank/DDBJ whole genome shotgun (WGS) entry which is preliminary data.</text>
</comment>
<keyword evidence="2" id="KW-1185">Reference proteome</keyword>
<evidence type="ECO:0000313" key="2">
    <source>
        <dbReference type="Proteomes" id="UP001153050"/>
    </source>
</evidence>